<reference evidence="2 3" key="1">
    <citation type="submission" date="2024-04" db="EMBL/GenBank/DDBJ databases">
        <title>Genome assembly C_amara_ONT_v2.</title>
        <authorList>
            <person name="Yant L."/>
            <person name="Moore C."/>
            <person name="Slenker M."/>
        </authorList>
    </citation>
    <scope>NUCLEOTIDE SEQUENCE [LARGE SCALE GENOMIC DNA]</scope>
    <source>
        <tissue evidence="2">Leaf</tissue>
    </source>
</reference>
<dbReference type="EMBL" id="JBANAX010000349">
    <property type="protein sequence ID" value="KAL1213180.1"/>
    <property type="molecule type" value="Genomic_DNA"/>
</dbReference>
<evidence type="ECO:0000259" key="1">
    <source>
        <dbReference type="Pfam" id="PF14244"/>
    </source>
</evidence>
<accession>A0ABD1BF99</accession>
<feature type="domain" description="Retrotransposon Copia-like N-terminal" evidence="1">
    <location>
        <begin position="22"/>
        <end position="67"/>
    </location>
</feature>
<comment type="caution">
    <text evidence="2">The sequence shown here is derived from an EMBL/GenBank/DDBJ whole genome shotgun (WGS) entry which is preliminary data.</text>
</comment>
<gene>
    <name evidence="2" type="ORF">V5N11_026440</name>
</gene>
<dbReference type="PANTHER" id="PTHR37610">
    <property type="entry name" value="CCHC-TYPE DOMAIN-CONTAINING PROTEIN"/>
    <property type="match status" value="1"/>
</dbReference>
<dbReference type="AlphaFoldDB" id="A0ABD1BF99"/>
<evidence type="ECO:0000313" key="3">
    <source>
        <dbReference type="Proteomes" id="UP001558713"/>
    </source>
</evidence>
<protein>
    <recommendedName>
        <fullName evidence="1">Retrotransposon Copia-like N-terminal domain-containing protein</fullName>
    </recommendedName>
</protein>
<name>A0ABD1BF99_CARAN</name>
<organism evidence="2 3">
    <name type="scientific">Cardamine amara subsp. amara</name>
    <dbReference type="NCBI Taxonomy" id="228776"/>
    <lineage>
        <taxon>Eukaryota</taxon>
        <taxon>Viridiplantae</taxon>
        <taxon>Streptophyta</taxon>
        <taxon>Embryophyta</taxon>
        <taxon>Tracheophyta</taxon>
        <taxon>Spermatophyta</taxon>
        <taxon>Magnoliopsida</taxon>
        <taxon>eudicotyledons</taxon>
        <taxon>Gunneridae</taxon>
        <taxon>Pentapetalae</taxon>
        <taxon>rosids</taxon>
        <taxon>malvids</taxon>
        <taxon>Brassicales</taxon>
        <taxon>Brassicaceae</taxon>
        <taxon>Cardamineae</taxon>
        <taxon>Cardamine</taxon>
    </lineage>
</organism>
<dbReference type="Proteomes" id="UP001558713">
    <property type="component" value="Unassembled WGS sequence"/>
</dbReference>
<dbReference type="Pfam" id="PF14244">
    <property type="entry name" value="Retrotran_gag_3"/>
    <property type="match status" value="1"/>
</dbReference>
<proteinExistence type="predicted"/>
<dbReference type="InterPro" id="IPR029472">
    <property type="entry name" value="Copia-like_N"/>
</dbReference>
<evidence type="ECO:0000313" key="2">
    <source>
        <dbReference type="EMBL" id="KAL1213180.1"/>
    </source>
</evidence>
<dbReference type="PANTHER" id="PTHR37610:SF101">
    <property type="entry name" value="(RAPE) HYPOTHETICAL PROTEIN"/>
    <property type="match status" value="1"/>
</dbReference>
<sequence length="123" mass="14031">MSEIIAVKVKKTNDPVYQWSANENHGAIIAQVQFNGDNFDEWSQLVRMALQFKKKYGFVDGTMAKPKTDEAEYKDWVSANSMVSMWILDTVDVDTRSRTEGSTLSKYDMCQPSHQIKERTGSV</sequence>
<keyword evidence="3" id="KW-1185">Reference proteome</keyword>